<dbReference type="Gene3D" id="3.30.420.10">
    <property type="entry name" value="Ribonuclease H-like superfamily/Ribonuclease H"/>
    <property type="match status" value="1"/>
</dbReference>
<dbReference type="AlphaFoldDB" id="A0AAW2X1K8"/>
<evidence type="ECO:0000313" key="2">
    <source>
        <dbReference type="EMBL" id="KAL0447789.1"/>
    </source>
</evidence>
<dbReference type="PROSITE" id="PS50994">
    <property type="entry name" value="INTEGRASE"/>
    <property type="match status" value="1"/>
</dbReference>
<dbReference type="PANTHER" id="PTHR48475">
    <property type="entry name" value="RIBONUCLEASE H"/>
    <property type="match status" value="1"/>
</dbReference>
<dbReference type="GO" id="GO:0015074">
    <property type="term" value="P:DNA integration"/>
    <property type="evidence" value="ECO:0007669"/>
    <property type="project" value="InterPro"/>
</dbReference>
<name>A0AAW2X1K8_9LAMI</name>
<comment type="caution">
    <text evidence="2">The sequence shown here is derived from an EMBL/GenBank/DDBJ whole genome shotgun (WGS) entry which is preliminary data.</text>
</comment>
<organism evidence="2">
    <name type="scientific">Sesamum latifolium</name>
    <dbReference type="NCBI Taxonomy" id="2727402"/>
    <lineage>
        <taxon>Eukaryota</taxon>
        <taxon>Viridiplantae</taxon>
        <taxon>Streptophyta</taxon>
        <taxon>Embryophyta</taxon>
        <taxon>Tracheophyta</taxon>
        <taxon>Spermatophyta</taxon>
        <taxon>Magnoliopsida</taxon>
        <taxon>eudicotyledons</taxon>
        <taxon>Gunneridae</taxon>
        <taxon>Pentapetalae</taxon>
        <taxon>asterids</taxon>
        <taxon>lamiids</taxon>
        <taxon>Lamiales</taxon>
        <taxon>Pedaliaceae</taxon>
        <taxon>Sesamum</taxon>
    </lineage>
</organism>
<dbReference type="PANTHER" id="PTHR48475:SF2">
    <property type="entry name" value="RIBONUCLEASE H"/>
    <property type="match status" value="1"/>
</dbReference>
<dbReference type="EMBL" id="JACGWN010000006">
    <property type="protein sequence ID" value="KAL0447789.1"/>
    <property type="molecule type" value="Genomic_DNA"/>
</dbReference>
<dbReference type="InterPro" id="IPR001584">
    <property type="entry name" value="Integrase_cat-core"/>
</dbReference>
<dbReference type="GO" id="GO:0003676">
    <property type="term" value="F:nucleic acid binding"/>
    <property type="evidence" value="ECO:0007669"/>
    <property type="project" value="InterPro"/>
</dbReference>
<evidence type="ECO:0000259" key="1">
    <source>
        <dbReference type="PROSITE" id="PS50994"/>
    </source>
</evidence>
<sequence length="167" mass="19375">MEDQEWCEGLRIKQRFTSVSHPQANGQVEVTNQILVQGIKKMLDRVGGNWVEELTSVLWSYRTTSRGSTGENPFTLVYETEAIIPAEMGMPSHRILHFAKEDNTQLLKEHLDLVEELRETTFIRTQRYKSTMINAHNKRVKACYFQVGDLVLRRVDTLKLVEKLDPK</sequence>
<proteinExistence type="predicted"/>
<dbReference type="InterPro" id="IPR012337">
    <property type="entry name" value="RNaseH-like_sf"/>
</dbReference>
<dbReference type="InterPro" id="IPR036397">
    <property type="entry name" value="RNaseH_sf"/>
</dbReference>
<gene>
    <name evidence="2" type="ORF">Slati_1906800</name>
</gene>
<reference evidence="2" key="1">
    <citation type="submission" date="2020-06" db="EMBL/GenBank/DDBJ databases">
        <authorList>
            <person name="Li T."/>
            <person name="Hu X."/>
            <person name="Zhang T."/>
            <person name="Song X."/>
            <person name="Zhang H."/>
            <person name="Dai N."/>
            <person name="Sheng W."/>
            <person name="Hou X."/>
            <person name="Wei L."/>
        </authorList>
    </citation>
    <scope>NUCLEOTIDE SEQUENCE</scope>
    <source>
        <strain evidence="2">KEN1</strain>
        <tissue evidence="2">Leaf</tissue>
    </source>
</reference>
<protein>
    <recommendedName>
        <fullName evidence="1">Integrase catalytic domain-containing protein</fullName>
    </recommendedName>
</protein>
<accession>A0AAW2X1K8</accession>
<dbReference type="SUPFAM" id="SSF53098">
    <property type="entry name" value="Ribonuclease H-like"/>
    <property type="match status" value="1"/>
</dbReference>
<reference evidence="2" key="2">
    <citation type="journal article" date="2024" name="Plant">
        <title>Genomic evolution and insights into agronomic trait innovations of Sesamum species.</title>
        <authorList>
            <person name="Miao H."/>
            <person name="Wang L."/>
            <person name="Qu L."/>
            <person name="Liu H."/>
            <person name="Sun Y."/>
            <person name="Le M."/>
            <person name="Wang Q."/>
            <person name="Wei S."/>
            <person name="Zheng Y."/>
            <person name="Lin W."/>
            <person name="Duan Y."/>
            <person name="Cao H."/>
            <person name="Xiong S."/>
            <person name="Wang X."/>
            <person name="Wei L."/>
            <person name="Li C."/>
            <person name="Ma Q."/>
            <person name="Ju M."/>
            <person name="Zhao R."/>
            <person name="Li G."/>
            <person name="Mu C."/>
            <person name="Tian Q."/>
            <person name="Mei H."/>
            <person name="Zhang T."/>
            <person name="Gao T."/>
            <person name="Zhang H."/>
        </authorList>
    </citation>
    <scope>NUCLEOTIDE SEQUENCE</scope>
    <source>
        <strain evidence="2">KEN1</strain>
    </source>
</reference>
<feature type="domain" description="Integrase catalytic" evidence="1">
    <location>
        <begin position="1"/>
        <end position="81"/>
    </location>
</feature>